<gene>
    <name evidence="1" type="ORF">SMRZ_LOCUS11196</name>
</gene>
<dbReference type="Proteomes" id="UP000277204">
    <property type="component" value="Unassembled WGS sequence"/>
</dbReference>
<sequence>MKSDHLNNPQLRHKLLIQHQNIIKKIKEQTKELKILQAELTYLRQQKSNLKL</sequence>
<keyword evidence="2" id="KW-1185">Reference proteome</keyword>
<name>A0A183M571_9TREM</name>
<evidence type="ECO:0000313" key="1">
    <source>
        <dbReference type="EMBL" id="VDO94137.1"/>
    </source>
</evidence>
<proteinExistence type="predicted"/>
<protein>
    <submittedName>
        <fullName evidence="1">Uncharacterized protein</fullName>
    </submittedName>
</protein>
<accession>A0A183M571</accession>
<dbReference type="AlphaFoldDB" id="A0A183M571"/>
<organism evidence="1 2">
    <name type="scientific">Schistosoma margrebowiei</name>
    <dbReference type="NCBI Taxonomy" id="48269"/>
    <lineage>
        <taxon>Eukaryota</taxon>
        <taxon>Metazoa</taxon>
        <taxon>Spiralia</taxon>
        <taxon>Lophotrochozoa</taxon>
        <taxon>Platyhelminthes</taxon>
        <taxon>Trematoda</taxon>
        <taxon>Digenea</taxon>
        <taxon>Strigeidida</taxon>
        <taxon>Schistosomatoidea</taxon>
        <taxon>Schistosomatidae</taxon>
        <taxon>Schistosoma</taxon>
    </lineage>
</organism>
<reference evidence="1 2" key="1">
    <citation type="submission" date="2018-11" db="EMBL/GenBank/DDBJ databases">
        <authorList>
            <consortium name="Pathogen Informatics"/>
        </authorList>
    </citation>
    <scope>NUCLEOTIDE SEQUENCE [LARGE SCALE GENOMIC DNA]</scope>
    <source>
        <strain evidence="1 2">Zambia</strain>
    </source>
</reference>
<dbReference type="EMBL" id="UZAI01006161">
    <property type="protein sequence ID" value="VDO94137.1"/>
    <property type="molecule type" value="Genomic_DNA"/>
</dbReference>
<evidence type="ECO:0000313" key="2">
    <source>
        <dbReference type="Proteomes" id="UP000277204"/>
    </source>
</evidence>